<evidence type="ECO:0000313" key="4">
    <source>
        <dbReference type="Proteomes" id="UP000823588"/>
    </source>
</evidence>
<accession>A0A8T4GJ88</accession>
<keyword evidence="1" id="KW-0472">Membrane</keyword>
<sequence>MADEFMKGLALFALGGLGWITFGGWYRTPSYYEISQLFGPTQGVESVYDSVGVFAGDAFFWLMFIGPAVFWVLLPAGRQLRESMAEDAAN</sequence>
<keyword evidence="1" id="KW-0812">Transmembrane</keyword>
<evidence type="ECO:0000256" key="1">
    <source>
        <dbReference type="SAM" id="Phobius"/>
    </source>
</evidence>
<feature type="transmembrane region" description="Helical" evidence="1">
    <location>
        <begin position="47"/>
        <end position="74"/>
    </location>
</feature>
<dbReference type="RefSeq" id="WP_209485799.1">
    <property type="nucleotide sequence ID" value="NZ_JAGGKQ010000015.1"/>
</dbReference>
<comment type="caution">
    <text evidence="3">The sequence shown here is derived from an EMBL/GenBank/DDBJ whole genome shotgun (WGS) entry which is preliminary data.</text>
</comment>
<dbReference type="InterPro" id="IPR055738">
    <property type="entry name" value="DUF7314"/>
</dbReference>
<feature type="domain" description="DUF7314" evidence="2">
    <location>
        <begin position="1"/>
        <end position="86"/>
    </location>
</feature>
<dbReference type="Pfam" id="PF23996">
    <property type="entry name" value="DUF7314"/>
    <property type="match status" value="1"/>
</dbReference>
<evidence type="ECO:0000259" key="2">
    <source>
        <dbReference type="Pfam" id="PF23996"/>
    </source>
</evidence>
<keyword evidence="4" id="KW-1185">Reference proteome</keyword>
<dbReference type="AlphaFoldDB" id="A0A8T4GJ88"/>
<name>A0A8T4GJ88_9EURY</name>
<dbReference type="Proteomes" id="UP000823588">
    <property type="component" value="Unassembled WGS sequence"/>
</dbReference>
<dbReference type="EMBL" id="JAGGKQ010000015">
    <property type="protein sequence ID" value="MBP1923075.1"/>
    <property type="molecule type" value="Genomic_DNA"/>
</dbReference>
<reference evidence="3" key="1">
    <citation type="submission" date="2021-03" db="EMBL/GenBank/DDBJ databases">
        <title>Genomic Encyclopedia of Type Strains, Phase IV (KMG-IV): sequencing the most valuable type-strain genomes for metagenomic binning, comparative biology and taxonomic classification.</title>
        <authorList>
            <person name="Goeker M."/>
        </authorList>
    </citation>
    <scope>NUCLEOTIDE SEQUENCE</scope>
    <source>
        <strain evidence="3">DSM 23564</strain>
    </source>
</reference>
<dbReference type="OrthoDB" id="209648at2157"/>
<protein>
    <recommendedName>
        <fullName evidence="2">DUF7314 domain-containing protein</fullName>
    </recommendedName>
</protein>
<keyword evidence="1" id="KW-1133">Transmembrane helix</keyword>
<gene>
    <name evidence="3" type="ORF">J2751_002112</name>
</gene>
<evidence type="ECO:0000313" key="3">
    <source>
        <dbReference type="EMBL" id="MBP1923075.1"/>
    </source>
</evidence>
<organism evidence="3 4">
    <name type="scientific">Halorubrum alkaliphilum</name>
    <dbReference type="NCBI Taxonomy" id="261290"/>
    <lineage>
        <taxon>Archaea</taxon>
        <taxon>Methanobacteriati</taxon>
        <taxon>Methanobacteriota</taxon>
        <taxon>Stenosarchaea group</taxon>
        <taxon>Halobacteria</taxon>
        <taxon>Halobacteriales</taxon>
        <taxon>Haloferacaceae</taxon>
        <taxon>Halorubrum</taxon>
    </lineage>
</organism>
<proteinExistence type="predicted"/>